<evidence type="ECO:0000259" key="3">
    <source>
        <dbReference type="Pfam" id="PF25137"/>
    </source>
</evidence>
<dbReference type="PANTHER" id="PTHR11496:SF83">
    <property type="entry name" value="HYDROXYACID-OXOACID TRANSHYDROGENASE, MITOCHONDRIAL"/>
    <property type="match status" value="1"/>
</dbReference>
<evidence type="ECO:0000259" key="2">
    <source>
        <dbReference type="Pfam" id="PF00465"/>
    </source>
</evidence>
<dbReference type="SUPFAM" id="SSF56796">
    <property type="entry name" value="Dehydroquinate synthase-like"/>
    <property type="match status" value="1"/>
</dbReference>
<dbReference type="Gene3D" id="3.40.50.1970">
    <property type="match status" value="1"/>
</dbReference>
<name>A0ABY5GZZ1_9GAMM</name>
<dbReference type="Gene3D" id="1.20.1090.10">
    <property type="entry name" value="Dehydroquinate synthase-like - alpha domain"/>
    <property type="match status" value="1"/>
</dbReference>
<keyword evidence="4" id="KW-0614">Plasmid</keyword>
<keyword evidence="1" id="KW-0560">Oxidoreductase</keyword>
<organism evidence="4 5">
    <name type="scientific">Amphritea atlantica</name>
    <dbReference type="NCBI Taxonomy" id="355243"/>
    <lineage>
        <taxon>Bacteria</taxon>
        <taxon>Pseudomonadati</taxon>
        <taxon>Pseudomonadota</taxon>
        <taxon>Gammaproteobacteria</taxon>
        <taxon>Oceanospirillales</taxon>
        <taxon>Oceanospirillaceae</taxon>
        <taxon>Amphritea</taxon>
    </lineage>
</organism>
<evidence type="ECO:0000256" key="1">
    <source>
        <dbReference type="ARBA" id="ARBA00023002"/>
    </source>
</evidence>
<protein>
    <submittedName>
        <fullName evidence="4">Iron-containing alcohol dehydrogenase</fullName>
    </submittedName>
</protein>
<dbReference type="InterPro" id="IPR056798">
    <property type="entry name" value="ADH_Fe_C"/>
</dbReference>
<dbReference type="InterPro" id="IPR001670">
    <property type="entry name" value="ADH_Fe/GldA"/>
</dbReference>
<proteinExistence type="predicted"/>
<dbReference type="CDD" id="cd08194">
    <property type="entry name" value="Fe-ADH-like"/>
    <property type="match status" value="1"/>
</dbReference>
<keyword evidence="5" id="KW-1185">Reference proteome</keyword>
<reference evidence="4" key="1">
    <citation type="submission" date="2021-04" db="EMBL/GenBank/DDBJ databases">
        <title>Oceanospirillales bacteria with DddD are important DMSP degraders in coastal seawater.</title>
        <authorList>
            <person name="Liu J."/>
        </authorList>
    </citation>
    <scope>NUCLEOTIDE SEQUENCE</scope>
    <source>
        <strain evidence="4">GY6</strain>
        <plasmid evidence="4">unnamed</plasmid>
    </source>
</reference>
<gene>
    <name evidence="4" type="ORF">KDX31_20980</name>
</gene>
<dbReference type="PANTHER" id="PTHR11496">
    <property type="entry name" value="ALCOHOL DEHYDROGENASE"/>
    <property type="match status" value="1"/>
</dbReference>
<feature type="domain" description="Fe-containing alcohol dehydrogenase-like C-terminal" evidence="3">
    <location>
        <begin position="193"/>
        <end position="389"/>
    </location>
</feature>
<evidence type="ECO:0000313" key="4">
    <source>
        <dbReference type="EMBL" id="UTW05592.1"/>
    </source>
</evidence>
<feature type="domain" description="Alcohol dehydrogenase iron-type/glycerol dehydrogenase GldA" evidence="2">
    <location>
        <begin position="8"/>
        <end position="180"/>
    </location>
</feature>
<dbReference type="Proteomes" id="UP001059950">
    <property type="component" value="Plasmid unnamed"/>
</dbReference>
<dbReference type="InterPro" id="IPR039697">
    <property type="entry name" value="Alcohol_dehydrogenase_Fe"/>
</dbReference>
<sequence length="393" mass="42662">MSYRIVSPRIMQIGDGAISELPHILRSLGYRTPMIVTDITIAGLGIATRISQLLDTYRISHEVFQEIPSEPTITAITAGVTRVLAGNNYLYPEPFDCIIALGGGSTIDTAKAIGRVAESGFRSLDTRYHTSSTDGLPIIAIPTAIGGSETSKYSFIKDNNAESQITCTDLGFSPVAVIVDSELNRSLPLRMIADSGLASLARAIESFVSRKATPYSDQQALTAIRLIIQNLRPAVLQKHNTTARQAVMLGANLAGTAFSITSGALLQSMSNTLQSFCRLPHHLANAMLLPAITAFSAPSAPDRYATCARTIGIALDNDSDQVAIAKLTDELKALYRALKIPGLSAYGVEQEHFQTHLEQMTEQVIASDLIHNHPCMPTQQEITRIYQQLWHQE</sequence>
<dbReference type="Pfam" id="PF25137">
    <property type="entry name" value="ADH_Fe_C"/>
    <property type="match status" value="1"/>
</dbReference>
<geneLocation type="plasmid" evidence="4 5">
    <name>unnamed</name>
</geneLocation>
<evidence type="ECO:0000313" key="5">
    <source>
        <dbReference type="Proteomes" id="UP001059950"/>
    </source>
</evidence>
<accession>A0ABY5GZZ1</accession>
<dbReference type="Pfam" id="PF00465">
    <property type="entry name" value="Fe-ADH"/>
    <property type="match status" value="1"/>
</dbReference>
<dbReference type="EMBL" id="CP073345">
    <property type="protein sequence ID" value="UTW05592.1"/>
    <property type="molecule type" value="Genomic_DNA"/>
</dbReference>